<dbReference type="AlphaFoldDB" id="A0A9D2RXA0"/>
<dbReference type="InterPro" id="IPR010982">
    <property type="entry name" value="Lambda_DNA-bd_dom_sf"/>
</dbReference>
<feature type="domain" description="HTH cro/C1-type" evidence="2">
    <location>
        <begin position="7"/>
        <end position="61"/>
    </location>
</feature>
<comment type="caution">
    <text evidence="3">The sequence shown here is derived from an EMBL/GenBank/DDBJ whole genome shotgun (WGS) entry which is preliminary data.</text>
</comment>
<evidence type="ECO:0000256" key="1">
    <source>
        <dbReference type="ARBA" id="ARBA00023125"/>
    </source>
</evidence>
<organism evidence="3 4">
    <name type="scientific">Candidatus Blautia faecavium</name>
    <dbReference type="NCBI Taxonomy" id="2838487"/>
    <lineage>
        <taxon>Bacteria</taxon>
        <taxon>Bacillati</taxon>
        <taxon>Bacillota</taxon>
        <taxon>Clostridia</taxon>
        <taxon>Lachnospirales</taxon>
        <taxon>Lachnospiraceae</taxon>
        <taxon>Blautia</taxon>
    </lineage>
</organism>
<reference evidence="3" key="2">
    <citation type="submission" date="2021-04" db="EMBL/GenBank/DDBJ databases">
        <authorList>
            <person name="Gilroy R."/>
        </authorList>
    </citation>
    <scope>NUCLEOTIDE SEQUENCE</scope>
    <source>
        <strain evidence="3">ChiSjej1B19-5720</strain>
    </source>
</reference>
<dbReference type="PANTHER" id="PTHR46558">
    <property type="entry name" value="TRACRIPTIONAL REGULATORY PROTEIN-RELATED-RELATED"/>
    <property type="match status" value="1"/>
</dbReference>
<dbReference type="Pfam" id="PF01381">
    <property type="entry name" value="HTH_3"/>
    <property type="match status" value="1"/>
</dbReference>
<dbReference type="EMBL" id="DWYZ01000290">
    <property type="protein sequence ID" value="HJB30117.1"/>
    <property type="molecule type" value="Genomic_DNA"/>
</dbReference>
<keyword evidence="1" id="KW-0238">DNA-binding</keyword>
<evidence type="ECO:0000313" key="4">
    <source>
        <dbReference type="Proteomes" id="UP000823842"/>
    </source>
</evidence>
<dbReference type="CDD" id="cd00093">
    <property type="entry name" value="HTH_XRE"/>
    <property type="match status" value="1"/>
</dbReference>
<evidence type="ECO:0000259" key="2">
    <source>
        <dbReference type="PROSITE" id="PS50943"/>
    </source>
</evidence>
<reference evidence="3" key="1">
    <citation type="journal article" date="2021" name="PeerJ">
        <title>Extensive microbial diversity within the chicken gut microbiome revealed by metagenomics and culture.</title>
        <authorList>
            <person name="Gilroy R."/>
            <person name="Ravi A."/>
            <person name="Getino M."/>
            <person name="Pursley I."/>
            <person name="Horton D.L."/>
            <person name="Alikhan N.F."/>
            <person name="Baker D."/>
            <person name="Gharbi K."/>
            <person name="Hall N."/>
            <person name="Watson M."/>
            <person name="Adriaenssens E.M."/>
            <person name="Foster-Nyarko E."/>
            <person name="Jarju S."/>
            <person name="Secka A."/>
            <person name="Antonio M."/>
            <person name="Oren A."/>
            <person name="Chaudhuri R.R."/>
            <person name="La Ragione R."/>
            <person name="Hildebrand F."/>
            <person name="Pallen M.J."/>
        </authorList>
    </citation>
    <scope>NUCLEOTIDE SEQUENCE</scope>
    <source>
        <strain evidence="3">ChiSjej1B19-5720</strain>
    </source>
</reference>
<dbReference type="InterPro" id="IPR001387">
    <property type="entry name" value="Cro/C1-type_HTH"/>
</dbReference>
<gene>
    <name evidence="3" type="ORF">IAA06_15195</name>
</gene>
<dbReference type="SUPFAM" id="SSF47413">
    <property type="entry name" value="lambda repressor-like DNA-binding domains"/>
    <property type="match status" value="1"/>
</dbReference>
<sequence length="346" mass="40902">MTLGKVIRKYRKIRNLTQEEMAGRLGVTAPAVNKWENENSYPDITLLAPIARLLDISLDTLLSFREELTMEEINEIIREADSRLEKEPYEEVFQWAKKKIEQYPNCDELILDIAVLFDAQSIMKNIPEEAGYEEYFCSLYSRVLNSADETIRIRAADALVGCYMRKKEYEKAEKYLTYFSIQNPERKRKQAQIYAETGKIKEAYRAYEELLFSDYQRISMELHGMYLLALQDKDKKRARRLVEKQKEMARCFEMGRYYEISSGLELAAAEKDTAATIAMIEELLSSIGQIGDFRKSFLYEHMKFKEVKKEFTEKLRENLLKCFRDEESYGFLKDDERWKKLEATFR</sequence>
<protein>
    <submittedName>
        <fullName evidence="3">Helix-turn-helix domain-containing protein</fullName>
    </submittedName>
</protein>
<dbReference type="Proteomes" id="UP000823842">
    <property type="component" value="Unassembled WGS sequence"/>
</dbReference>
<name>A0A9D2RXA0_9FIRM</name>
<dbReference type="Gene3D" id="1.10.260.40">
    <property type="entry name" value="lambda repressor-like DNA-binding domains"/>
    <property type="match status" value="1"/>
</dbReference>
<dbReference type="GO" id="GO:0003677">
    <property type="term" value="F:DNA binding"/>
    <property type="evidence" value="ECO:0007669"/>
    <property type="project" value="UniProtKB-KW"/>
</dbReference>
<accession>A0A9D2RXA0</accession>
<evidence type="ECO:0000313" key="3">
    <source>
        <dbReference type="EMBL" id="HJB30117.1"/>
    </source>
</evidence>
<dbReference type="PROSITE" id="PS50943">
    <property type="entry name" value="HTH_CROC1"/>
    <property type="match status" value="1"/>
</dbReference>
<dbReference type="PANTHER" id="PTHR46558:SF11">
    <property type="entry name" value="HTH-TYPE TRANSCRIPTIONAL REGULATOR XRE"/>
    <property type="match status" value="1"/>
</dbReference>
<dbReference type="SMART" id="SM00530">
    <property type="entry name" value="HTH_XRE"/>
    <property type="match status" value="1"/>
</dbReference>
<proteinExistence type="predicted"/>